<dbReference type="InterPro" id="IPR036477">
    <property type="entry name" value="Formyl_transf_N_sf"/>
</dbReference>
<dbReference type="InterPro" id="IPR004607">
    <property type="entry name" value="GART"/>
</dbReference>
<dbReference type="EMBL" id="ML975151">
    <property type="protein sequence ID" value="KAF1815907.1"/>
    <property type="molecule type" value="Genomic_DNA"/>
</dbReference>
<evidence type="ECO:0000256" key="5">
    <source>
        <dbReference type="ARBA" id="ARBA00022755"/>
    </source>
</evidence>
<dbReference type="Gene3D" id="3.40.50.170">
    <property type="entry name" value="Formyl transferase, N-terminal domain"/>
    <property type="match status" value="1"/>
</dbReference>
<evidence type="ECO:0000256" key="8">
    <source>
        <dbReference type="ARBA" id="ARBA00041682"/>
    </source>
</evidence>
<evidence type="ECO:0000256" key="3">
    <source>
        <dbReference type="ARBA" id="ARBA00022076"/>
    </source>
</evidence>
<dbReference type="InterPro" id="IPR002376">
    <property type="entry name" value="Formyl_transf_N"/>
</dbReference>
<feature type="domain" description="Formyl transferase N-terminal" evidence="10">
    <location>
        <begin position="11"/>
        <end position="215"/>
    </location>
</feature>
<reference evidence="13" key="2">
    <citation type="submission" date="2020-04" db="EMBL/GenBank/DDBJ databases">
        <authorList>
            <consortium name="NCBI Genome Project"/>
        </authorList>
    </citation>
    <scope>NUCLEOTIDE SEQUENCE</scope>
    <source>
        <strain evidence="13">CBS 781.70</strain>
    </source>
</reference>
<dbReference type="Proteomes" id="UP000504638">
    <property type="component" value="Unplaced"/>
</dbReference>
<evidence type="ECO:0000313" key="11">
    <source>
        <dbReference type="EMBL" id="KAF1815907.1"/>
    </source>
</evidence>
<dbReference type="GO" id="GO:0005737">
    <property type="term" value="C:cytoplasm"/>
    <property type="evidence" value="ECO:0007669"/>
    <property type="project" value="TreeGrafter"/>
</dbReference>
<comment type="similarity">
    <text evidence="6">Belongs to the GART family.</text>
</comment>
<dbReference type="RefSeq" id="XP_033537538.1">
    <property type="nucleotide sequence ID" value="XM_033682258.1"/>
</dbReference>
<evidence type="ECO:0000259" key="10">
    <source>
        <dbReference type="Pfam" id="PF00551"/>
    </source>
</evidence>
<dbReference type="SUPFAM" id="SSF53328">
    <property type="entry name" value="Formyltransferase"/>
    <property type="match status" value="1"/>
</dbReference>
<dbReference type="GO" id="GO:0006189">
    <property type="term" value="P:'de novo' IMP biosynthetic process"/>
    <property type="evidence" value="ECO:0007669"/>
    <property type="project" value="InterPro"/>
</dbReference>
<reference evidence="13" key="3">
    <citation type="submission" date="2025-04" db="UniProtKB">
        <authorList>
            <consortium name="RefSeq"/>
        </authorList>
    </citation>
    <scope>IDENTIFICATION</scope>
    <source>
        <strain evidence="13">CBS 781.70</strain>
    </source>
</reference>
<keyword evidence="5" id="KW-0658">Purine biosynthesis</keyword>
<gene>
    <name evidence="11 13" type="ORF">P152DRAFT_496809</name>
</gene>
<evidence type="ECO:0000256" key="7">
    <source>
        <dbReference type="ARBA" id="ARBA00041324"/>
    </source>
</evidence>
<proteinExistence type="inferred from homology"/>
<evidence type="ECO:0000313" key="13">
    <source>
        <dbReference type="RefSeq" id="XP_033537538.1"/>
    </source>
</evidence>
<dbReference type="GeneID" id="54422828"/>
<dbReference type="NCBIfam" id="TIGR00639">
    <property type="entry name" value="PurN"/>
    <property type="match status" value="1"/>
</dbReference>
<dbReference type="Pfam" id="PF00551">
    <property type="entry name" value="Formyl_trans_N"/>
    <property type="match status" value="1"/>
</dbReference>
<dbReference type="PANTHER" id="PTHR43369:SF2">
    <property type="entry name" value="PHOSPHORIBOSYLGLYCINAMIDE FORMYLTRANSFERASE"/>
    <property type="match status" value="1"/>
</dbReference>
<dbReference type="AlphaFoldDB" id="A0A6G1GCU2"/>
<evidence type="ECO:0000256" key="6">
    <source>
        <dbReference type="ARBA" id="ARBA00038440"/>
    </source>
</evidence>
<dbReference type="FunFam" id="3.40.50.170:FF:000009">
    <property type="entry name" value="Phosphoribosylglycinamide formyltransferase (Eurofung)"/>
    <property type="match status" value="1"/>
</dbReference>
<dbReference type="EC" id="2.1.2.2" evidence="2"/>
<dbReference type="PANTHER" id="PTHR43369">
    <property type="entry name" value="PHOSPHORIBOSYLGLYCINAMIDE FORMYLTRANSFERASE"/>
    <property type="match status" value="1"/>
</dbReference>
<dbReference type="GO" id="GO:0004644">
    <property type="term" value="F:phosphoribosylglycinamide formyltransferase activity"/>
    <property type="evidence" value="ECO:0007669"/>
    <property type="project" value="UniProtKB-EC"/>
</dbReference>
<organism evidence="11">
    <name type="scientific">Eremomyces bilateralis CBS 781.70</name>
    <dbReference type="NCBI Taxonomy" id="1392243"/>
    <lineage>
        <taxon>Eukaryota</taxon>
        <taxon>Fungi</taxon>
        <taxon>Dikarya</taxon>
        <taxon>Ascomycota</taxon>
        <taxon>Pezizomycotina</taxon>
        <taxon>Dothideomycetes</taxon>
        <taxon>Dothideomycetes incertae sedis</taxon>
        <taxon>Eremomycetales</taxon>
        <taxon>Eremomycetaceae</taxon>
        <taxon>Eremomyces</taxon>
    </lineage>
</organism>
<evidence type="ECO:0000313" key="12">
    <source>
        <dbReference type="Proteomes" id="UP000504638"/>
    </source>
</evidence>
<reference evidence="11 13" key="1">
    <citation type="submission" date="2020-01" db="EMBL/GenBank/DDBJ databases">
        <authorList>
            <consortium name="DOE Joint Genome Institute"/>
            <person name="Haridas S."/>
            <person name="Albert R."/>
            <person name="Binder M."/>
            <person name="Bloem J."/>
            <person name="Labutti K."/>
            <person name="Salamov A."/>
            <person name="Andreopoulos B."/>
            <person name="Baker S.E."/>
            <person name="Barry K."/>
            <person name="Bills G."/>
            <person name="Bluhm B.H."/>
            <person name="Cannon C."/>
            <person name="Castanera R."/>
            <person name="Culley D.E."/>
            <person name="Daum C."/>
            <person name="Ezra D."/>
            <person name="Gonzalez J.B."/>
            <person name="Henrissat B."/>
            <person name="Kuo A."/>
            <person name="Liang C."/>
            <person name="Lipzen A."/>
            <person name="Lutzoni F."/>
            <person name="Magnuson J."/>
            <person name="Mondo S."/>
            <person name="Nolan M."/>
            <person name="Ohm R."/>
            <person name="Pangilinan J."/>
            <person name="Park H.-J."/>
            <person name="Ramirez L."/>
            <person name="Alfaro M."/>
            <person name="Sun H."/>
            <person name="Tritt A."/>
            <person name="Yoshinaga Y."/>
            <person name="Zwiers L.-H."/>
            <person name="Turgeon B.G."/>
            <person name="Goodwin S.B."/>
            <person name="Spatafora J.W."/>
            <person name="Crous P.W."/>
            <person name="Grigoriev I.V."/>
        </authorList>
    </citation>
    <scope>NUCLEOTIDE SEQUENCE</scope>
    <source>
        <strain evidence="11 13">CBS 781.70</strain>
    </source>
</reference>
<evidence type="ECO:0000256" key="1">
    <source>
        <dbReference type="ARBA" id="ARBA00005054"/>
    </source>
</evidence>
<comment type="catalytic activity">
    <reaction evidence="9">
        <text>N(1)-(5-phospho-beta-D-ribosyl)glycinamide + (6R)-10-formyltetrahydrofolate = N(2)-formyl-N(1)-(5-phospho-beta-D-ribosyl)glycinamide + (6S)-5,6,7,8-tetrahydrofolate + H(+)</text>
        <dbReference type="Rhea" id="RHEA:15053"/>
        <dbReference type="ChEBI" id="CHEBI:15378"/>
        <dbReference type="ChEBI" id="CHEBI:57453"/>
        <dbReference type="ChEBI" id="CHEBI:143788"/>
        <dbReference type="ChEBI" id="CHEBI:147286"/>
        <dbReference type="ChEBI" id="CHEBI:195366"/>
        <dbReference type="EC" id="2.1.2.2"/>
    </reaction>
</comment>
<accession>A0A6G1GCU2</accession>
<comment type="pathway">
    <text evidence="1">Purine metabolism; IMP biosynthesis via de novo pathway; N(2)-formyl-N(1)-(5-phospho-D-ribosyl)glycinamide from N(1)-(5-phospho-D-ribosyl)glycinamide (10-formyl THF route): step 1/1.</text>
</comment>
<evidence type="ECO:0000256" key="4">
    <source>
        <dbReference type="ARBA" id="ARBA00022679"/>
    </source>
</evidence>
<evidence type="ECO:0000256" key="9">
    <source>
        <dbReference type="ARBA" id="ARBA00047664"/>
    </source>
</evidence>
<protein>
    <recommendedName>
        <fullName evidence="3">Phosphoribosylglycinamide formyltransferase</fullName>
        <ecNumber evidence="2">2.1.2.2</ecNumber>
    </recommendedName>
    <alternativeName>
        <fullName evidence="8">5'-phosphoribosylglycinamide transformylase</fullName>
    </alternativeName>
    <alternativeName>
        <fullName evidence="7">GAR transformylase</fullName>
    </alternativeName>
</protein>
<evidence type="ECO:0000256" key="2">
    <source>
        <dbReference type="ARBA" id="ARBA00012254"/>
    </source>
</evidence>
<name>A0A6G1GCU2_9PEZI</name>
<keyword evidence="4 11" id="KW-0808">Transferase</keyword>
<sequence length="231" mass="25522">MTDTNPSSIARITVLISGNGSNLQALIDAIRDGQIAGRIIRVISNRKAAYGLTRAANALIATEYHNLLLYKKKYAKLAETSNSEITADQAAREAYDADLTELILKDEPDLVVCAGFMHVLSMTFLEPMDKAGVPVINLHPALPGQFNGTDAIGRAHRDWLAGKISKTGVMVHFVIKEVDMGEPVEVEEIPFESGDEDLEKFEEKLHRVEWGVIVRGTRKAIEAVKKQKEQR</sequence>
<keyword evidence="12" id="KW-1185">Reference proteome</keyword>
<dbReference type="OrthoDB" id="5575075at2759"/>